<evidence type="ECO:0000259" key="20">
    <source>
        <dbReference type="Pfam" id="PF22627"/>
    </source>
</evidence>
<gene>
    <name evidence="21" type="ordered locus">Mtc_0182</name>
</gene>
<evidence type="ECO:0000313" key="21">
    <source>
        <dbReference type="EMBL" id="AFC98953.1"/>
    </source>
</evidence>
<reference evidence="21 22" key="1">
    <citation type="journal article" date="2012" name="J. Bacteriol.">
        <title>Complete genome sequence of a thermophilic methanogen, Methanocella conradii HZ254, isolated from Chinese rice field soil.</title>
        <authorList>
            <person name="Lu Z."/>
            <person name="Lu Y."/>
        </authorList>
    </citation>
    <scope>NUCLEOTIDE SEQUENCE [LARGE SCALE GENOMIC DNA]</scope>
    <source>
        <strain evidence="22">DSM 24694 / JCM 17849 / CGMCC 1.5162 / HZ254</strain>
    </source>
</reference>
<keyword evidence="7 21" id="KW-0328">Glycosyltransferase</keyword>
<keyword evidence="8 21" id="KW-0808">Transferase</keyword>
<keyword evidence="10" id="KW-0479">Metal-binding</keyword>
<comment type="similarity">
    <text evidence="5">Belongs to the STT3 family.</text>
</comment>
<feature type="domain" description="AglB-like core" evidence="20">
    <location>
        <begin position="522"/>
        <end position="614"/>
    </location>
</feature>
<comment type="cofactor">
    <cofactor evidence="2">
        <name>Mg(2+)</name>
        <dbReference type="ChEBI" id="CHEBI:18420"/>
    </cofactor>
</comment>
<comment type="cofactor">
    <cofactor evidence="1">
        <name>Mn(2+)</name>
        <dbReference type="ChEBI" id="CHEBI:29035"/>
    </cofactor>
</comment>
<dbReference type="InterPro" id="IPR054479">
    <property type="entry name" value="AglB-like_core"/>
</dbReference>
<feature type="transmembrane region" description="Helical" evidence="17">
    <location>
        <begin position="426"/>
        <end position="442"/>
    </location>
</feature>
<evidence type="ECO:0000256" key="2">
    <source>
        <dbReference type="ARBA" id="ARBA00001946"/>
    </source>
</evidence>
<accession>H8I8A0</accession>
<dbReference type="Pfam" id="PF18079">
    <property type="entry name" value="AglB_L1"/>
    <property type="match status" value="1"/>
</dbReference>
<dbReference type="Gene3D" id="2.60.40.3390">
    <property type="match status" value="1"/>
</dbReference>
<dbReference type="AlphaFoldDB" id="H8I8A0"/>
<feature type="transmembrane region" description="Helical" evidence="17">
    <location>
        <begin position="303"/>
        <end position="324"/>
    </location>
</feature>
<evidence type="ECO:0000256" key="12">
    <source>
        <dbReference type="ARBA" id="ARBA00022989"/>
    </source>
</evidence>
<feature type="transmembrane region" description="Helical" evidence="17">
    <location>
        <begin position="125"/>
        <end position="146"/>
    </location>
</feature>
<dbReference type="InterPro" id="IPR041154">
    <property type="entry name" value="AglB_P1"/>
</dbReference>
<evidence type="ECO:0000256" key="3">
    <source>
        <dbReference type="ARBA" id="ARBA00004651"/>
    </source>
</evidence>
<dbReference type="PANTHER" id="PTHR13872">
    <property type="entry name" value="DOLICHYL-DIPHOSPHOOLIGOSACCHARIDE--PROTEIN GLYCOSYLTRANSFERASE SUBUNIT"/>
    <property type="match status" value="1"/>
</dbReference>
<evidence type="ECO:0000256" key="17">
    <source>
        <dbReference type="SAM" id="Phobius"/>
    </source>
</evidence>
<evidence type="ECO:0000256" key="13">
    <source>
        <dbReference type="ARBA" id="ARBA00023136"/>
    </source>
</evidence>
<feature type="transmembrane region" description="Helical" evidence="17">
    <location>
        <begin position="31"/>
        <end position="59"/>
    </location>
</feature>
<evidence type="ECO:0000256" key="11">
    <source>
        <dbReference type="ARBA" id="ARBA00022842"/>
    </source>
</evidence>
<evidence type="ECO:0000256" key="7">
    <source>
        <dbReference type="ARBA" id="ARBA00022676"/>
    </source>
</evidence>
<protein>
    <recommendedName>
        <fullName evidence="6">dolichyl-phosphooligosaccharide-protein glycotransferase</fullName>
        <ecNumber evidence="6">2.4.99.21</ecNumber>
    </recommendedName>
    <alternativeName>
        <fullName evidence="15">Oligosaccharyl transferase</fullName>
    </alternativeName>
</protein>
<evidence type="ECO:0000313" key="22">
    <source>
        <dbReference type="Proteomes" id="UP000005233"/>
    </source>
</evidence>
<feature type="domain" description="Archaeal glycosylation protein B peripheral" evidence="19">
    <location>
        <begin position="704"/>
        <end position="788"/>
    </location>
</feature>
<evidence type="ECO:0000256" key="5">
    <source>
        <dbReference type="ARBA" id="ARBA00010810"/>
    </source>
</evidence>
<feature type="transmembrane region" description="Helical" evidence="17">
    <location>
        <begin position="448"/>
        <end position="469"/>
    </location>
</feature>
<dbReference type="GO" id="GO:0005886">
    <property type="term" value="C:plasma membrane"/>
    <property type="evidence" value="ECO:0007669"/>
    <property type="project" value="UniProtKB-SubCell"/>
</dbReference>
<dbReference type="UniPathway" id="UPA00378"/>
<dbReference type="GeneID" id="11970943"/>
<dbReference type="NCBIfam" id="TIGR04154">
    <property type="entry name" value="archaeo_STT3"/>
    <property type="match status" value="1"/>
</dbReference>
<dbReference type="STRING" id="1041930.Mtc_0182"/>
<feature type="transmembrane region" description="Helical" evidence="17">
    <location>
        <begin position="211"/>
        <end position="231"/>
    </location>
</feature>
<feature type="transmembrane region" description="Helical" evidence="17">
    <location>
        <begin position="180"/>
        <end position="199"/>
    </location>
</feature>
<evidence type="ECO:0000256" key="10">
    <source>
        <dbReference type="ARBA" id="ARBA00022723"/>
    </source>
</evidence>
<proteinExistence type="inferred from homology"/>
<dbReference type="Gene3D" id="3.40.50.12610">
    <property type="match status" value="1"/>
</dbReference>
<dbReference type="KEGG" id="mez:Mtc_0182"/>
<evidence type="ECO:0000256" key="1">
    <source>
        <dbReference type="ARBA" id="ARBA00001936"/>
    </source>
</evidence>
<feature type="transmembrane region" description="Helical" evidence="17">
    <location>
        <begin position="155"/>
        <end position="174"/>
    </location>
</feature>
<dbReference type="EC" id="2.4.99.21" evidence="6"/>
<dbReference type="InterPro" id="IPR048307">
    <property type="entry name" value="STT3_N"/>
</dbReference>
<evidence type="ECO:0000259" key="18">
    <source>
        <dbReference type="Pfam" id="PF02516"/>
    </source>
</evidence>
<dbReference type="OrthoDB" id="82393at2157"/>
<organism evidence="21 22">
    <name type="scientific">Methanocella conradii (strain DSM 24694 / JCM 17849 / CGMCC 1.5162 / HZ254)</name>
    <dbReference type="NCBI Taxonomy" id="1041930"/>
    <lineage>
        <taxon>Archaea</taxon>
        <taxon>Methanobacteriati</taxon>
        <taxon>Methanobacteriota</taxon>
        <taxon>Stenosarchaea group</taxon>
        <taxon>Methanomicrobia</taxon>
        <taxon>Methanocellales</taxon>
        <taxon>Methanocellaceae</taxon>
        <taxon>Methanocella</taxon>
    </lineage>
</organism>
<feature type="transmembrane region" description="Helical" evidence="17">
    <location>
        <begin position="331"/>
        <end position="352"/>
    </location>
</feature>
<evidence type="ECO:0000256" key="6">
    <source>
        <dbReference type="ARBA" id="ARBA00012602"/>
    </source>
</evidence>
<dbReference type="GO" id="GO:0046872">
    <property type="term" value="F:metal ion binding"/>
    <property type="evidence" value="ECO:0007669"/>
    <property type="project" value="UniProtKB-KW"/>
</dbReference>
<keyword evidence="13 17" id="KW-0472">Membrane</keyword>
<keyword evidence="22" id="KW-1185">Reference proteome</keyword>
<keyword evidence="11" id="KW-0460">Magnesium</keyword>
<dbReference type="HOGENOM" id="CLU_008803_0_0_2"/>
<keyword evidence="9 17" id="KW-0812">Transmembrane</keyword>
<dbReference type="InterPro" id="IPR003674">
    <property type="entry name" value="Oligo_trans_STT3"/>
</dbReference>
<comment type="catalytic activity">
    <reaction evidence="16">
        <text>an archaeal dolichyl phosphooligosaccharide + [protein]-L-asparagine = an archaeal dolichyl phosphate + a glycoprotein with the oligosaccharide chain attached by N-beta-D-glycosyl linkage to a protein L-asparagine.</text>
        <dbReference type="EC" id="2.4.99.21"/>
    </reaction>
</comment>
<dbReference type="InterPro" id="IPR026410">
    <property type="entry name" value="OlisacTrfase_arch"/>
</dbReference>
<evidence type="ECO:0000259" key="19">
    <source>
        <dbReference type="Pfam" id="PF18079"/>
    </source>
</evidence>
<keyword evidence="14" id="KW-0464">Manganese</keyword>
<dbReference type="PANTHER" id="PTHR13872:SF1">
    <property type="entry name" value="DOLICHYL-DIPHOSPHOOLIGOSACCHARIDE--PROTEIN GLYCOSYLTRANSFERASE SUBUNIT STT3B"/>
    <property type="match status" value="1"/>
</dbReference>
<feature type="transmembrane region" description="Helical" evidence="17">
    <location>
        <begin position="262"/>
        <end position="283"/>
    </location>
</feature>
<evidence type="ECO:0000256" key="16">
    <source>
        <dbReference type="ARBA" id="ARBA00034066"/>
    </source>
</evidence>
<dbReference type="GO" id="GO:0004576">
    <property type="term" value="F:oligosaccharyl transferase activity"/>
    <property type="evidence" value="ECO:0007669"/>
    <property type="project" value="InterPro"/>
</dbReference>
<dbReference type="eggNOG" id="arCOG02043">
    <property type="taxonomic scope" value="Archaea"/>
</dbReference>
<dbReference type="Pfam" id="PF22627">
    <property type="entry name" value="AglB_core-like"/>
    <property type="match status" value="1"/>
</dbReference>
<feature type="transmembrane region" description="Helical" evidence="17">
    <location>
        <begin position="395"/>
        <end position="414"/>
    </location>
</feature>
<comment type="subcellular location">
    <subcellularLocation>
        <location evidence="3">Cell membrane</location>
        <topology evidence="3">Multi-pass membrane protein</topology>
    </subcellularLocation>
</comment>
<dbReference type="EMBL" id="CP003243">
    <property type="protein sequence ID" value="AFC98953.1"/>
    <property type="molecule type" value="Genomic_DNA"/>
</dbReference>
<sequence>MSKSHKSRCKSSRKGGVEVSEKAMRISSPTFLLAGIMLLGLVIRSLPALYCIVGGKVIFLDLDAYYHMRRTIYALHHFPAVNNFDSYVDYPYGFYIGWPPLFDIITAAAGLLAGLGRPDALTIEIAASVMPVLMGVATIALTYFIVKDVMNEKAALLAALLMAIMPGAIFRSLFTIVDHHALEVLVSLTMYLLFLRSVSSAKKSGLSISSLRPALVYAIAAGVATACMVFSWDGAPIFISIIVAYAIAQYAYDALHKERSDYLAIAGVILSSMALIIVAPIVATGAKNPKIAFSAFSLSWFHIIYLLSIVFFFIATGVISIVLYKCKARWYTMPAIIIAMAATAATALKLALPDFLTGIELGIAYLGGSIKVMSTIAEAEPLFIVSDQLSLTVPWSFFSIAGPIAVLGLIAYLFSLKDKKLKNAELFLLVWTIIMIILGLMQKRFMNLLAVNVAIFAGFAIYGALELAGLEQYFSNLKKISASRSGSMPATLLGACAAIVLLLIPVLLSSVAMAGSPPIYALDWNEACQWVNYNTPKTSYAYSADIGTHPEYGVMCWWDYGNYILYRAERPAVANNFQTGVEDAARFFVAQDEETANAIMDKRNARYVMVDYRMGSPASGVHSGIFENMAYLAGEDPMSYHDNTATNKAMPDIKYYNTVYYKLFNLDGCGGSVNGHFIDSLKHYRLLYITAGVDPVMVFEYVKGATITGRAAPGSTVELRLKLASPYGQRTYYSQTMAGPDGQYAFVVPYPTSSSSFIKTGAAYTITSGSTSSEAEVPESAIKDGHVIQAQ</sequence>
<evidence type="ECO:0000256" key="15">
    <source>
        <dbReference type="ARBA" id="ARBA00030679"/>
    </source>
</evidence>
<comment type="pathway">
    <text evidence="4">Protein modification; protein glycosylation.</text>
</comment>
<keyword evidence="12 17" id="KW-1133">Transmembrane helix</keyword>
<evidence type="ECO:0000256" key="14">
    <source>
        <dbReference type="ARBA" id="ARBA00023211"/>
    </source>
</evidence>
<feature type="transmembrane region" description="Helical" evidence="17">
    <location>
        <begin position="490"/>
        <end position="508"/>
    </location>
</feature>
<dbReference type="Proteomes" id="UP000005233">
    <property type="component" value="Chromosome"/>
</dbReference>
<evidence type="ECO:0000256" key="4">
    <source>
        <dbReference type="ARBA" id="ARBA00004922"/>
    </source>
</evidence>
<dbReference type="Pfam" id="PF02516">
    <property type="entry name" value="STT3"/>
    <property type="match status" value="1"/>
</dbReference>
<evidence type="ECO:0000256" key="9">
    <source>
        <dbReference type="ARBA" id="ARBA00022692"/>
    </source>
</evidence>
<dbReference type="RefSeq" id="WP_014404792.1">
    <property type="nucleotide sequence ID" value="NC_017034.1"/>
</dbReference>
<name>H8I8A0_METCZ</name>
<feature type="domain" description="Oligosaccharyl transferase STT3 N-terminal" evidence="18">
    <location>
        <begin position="42"/>
        <end position="507"/>
    </location>
</feature>
<evidence type="ECO:0000256" key="8">
    <source>
        <dbReference type="ARBA" id="ARBA00022679"/>
    </source>
</evidence>